<protein>
    <recommendedName>
        <fullName evidence="7">Replication factor C subunit 3</fullName>
    </recommendedName>
    <alternativeName>
        <fullName evidence="9">Activator 1 38 kDa subunit</fullName>
    </alternativeName>
    <alternativeName>
        <fullName evidence="10">Activator 1 subunit 3</fullName>
    </alternativeName>
    <alternativeName>
        <fullName evidence="8">Replication factor C 38 kDa subunit</fullName>
    </alternativeName>
</protein>
<dbReference type="AlphaFoldDB" id="A0AAJ6VXQ7"/>
<dbReference type="Gene3D" id="1.20.272.10">
    <property type="match status" value="1"/>
</dbReference>
<evidence type="ECO:0000313" key="12">
    <source>
        <dbReference type="Proteomes" id="UP000694867"/>
    </source>
</evidence>
<comment type="subunit">
    <text evidence="6">Subunit of the RFC complex, an heteropentameric complex consisting of a large subunit RFC1 and four small subunits RFC2, RFC3, RFC4 and RFC5; the RFC complex interacts with PCNA. Forms an heterotetrameric complex with RFC2, RFC4 and RFC5; this complex has ATPase activity but is not stimulated by PCNA. The heterotetramer of subunits RFC2, RFC3, RFC4 and RFC5 interacts with RAD17. Interacts with CNTD1; this interaction facilitates crossover formation.</text>
</comment>
<evidence type="ECO:0000256" key="1">
    <source>
        <dbReference type="ARBA" id="ARBA00004123"/>
    </source>
</evidence>
<dbReference type="Pfam" id="PF13177">
    <property type="entry name" value="DNA_pol3_delta2"/>
    <property type="match status" value="1"/>
</dbReference>
<dbReference type="SUPFAM" id="SSF48019">
    <property type="entry name" value="post-AAA+ oligomerization domain-like"/>
    <property type="match status" value="1"/>
</dbReference>
<organism evidence="12 13">
    <name type="scientific">Galendromus occidentalis</name>
    <name type="common">western predatory mite</name>
    <dbReference type="NCBI Taxonomy" id="34638"/>
    <lineage>
        <taxon>Eukaryota</taxon>
        <taxon>Metazoa</taxon>
        <taxon>Ecdysozoa</taxon>
        <taxon>Arthropoda</taxon>
        <taxon>Chelicerata</taxon>
        <taxon>Arachnida</taxon>
        <taxon>Acari</taxon>
        <taxon>Parasitiformes</taxon>
        <taxon>Mesostigmata</taxon>
        <taxon>Gamasina</taxon>
        <taxon>Phytoseioidea</taxon>
        <taxon>Phytoseiidae</taxon>
        <taxon>Typhlodrominae</taxon>
        <taxon>Galendromus</taxon>
    </lineage>
</organism>
<dbReference type="Pfam" id="PF21960">
    <property type="entry name" value="RCF1-5-like_lid"/>
    <property type="match status" value="1"/>
</dbReference>
<evidence type="ECO:0000256" key="6">
    <source>
        <dbReference type="ARBA" id="ARBA00062267"/>
    </source>
</evidence>
<evidence type="ECO:0000256" key="10">
    <source>
        <dbReference type="ARBA" id="ARBA00080379"/>
    </source>
</evidence>
<evidence type="ECO:0000313" key="13">
    <source>
        <dbReference type="RefSeq" id="XP_003743163.1"/>
    </source>
</evidence>
<comment type="subcellular location">
    <subcellularLocation>
        <location evidence="1">Nucleus</location>
    </subcellularLocation>
</comment>
<comment type="function">
    <text evidence="5">Subunit of the replication factor C (RFC) complex which acts during elongation of primed DNA templates by DNA polymerases delta and epsilon, and is necessary for ATP-dependent loading of proliferating cell nuclear antigen (PCNA) onto primed DNA.</text>
</comment>
<feature type="domain" description="AAA+ ATPase" evidence="11">
    <location>
        <begin position="34"/>
        <end position="197"/>
    </location>
</feature>
<sequence length="362" mass="41383">MALYVDKYRPKDLEKLDYHKKQASWLKGLVNGGDLPHLLVYGPSGAGKKTRIMATLKELFGSGVERLRIEQQVFTTQSKKKIEIRTLSSNYHIEVNPSDVGIQDRVVIQELLKNIAQTQNVAVTAVQDDKERKKAFKVVILTEVDRLSRDAQHALRRTMEKYMQSCRLILVCNSTTKVIPAIRSRCLGIRVPAPSSSEIVGILNYIAKKESLNLPQELAQKIAQSSTGNLRKAILMLEACRVKQYPFSADQDVILPDWEIYIRDTANEIIKEQTPQKLFDVRQRLYELLSHLVPPQLIFEELLQRLLEKTDDSIKGRIIAEAALYEHRMHLGSKPIFHLEGFVAKYMAVYCEYQEEAAAMFD</sequence>
<accession>A0AAJ6VXQ7</accession>
<keyword evidence="4" id="KW-0539">Nucleus</keyword>
<dbReference type="GO" id="GO:0006271">
    <property type="term" value="P:DNA strand elongation involved in DNA replication"/>
    <property type="evidence" value="ECO:0007669"/>
    <property type="project" value="UniProtKB-ARBA"/>
</dbReference>
<dbReference type="FunFam" id="1.10.8.60:FF:000030">
    <property type="entry name" value="replication factor C subunit 3"/>
    <property type="match status" value="1"/>
</dbReference>
<keyword evidence="3" id="KW-0235">DNA replication</keyword>
<evidence type="ECO:0000259" key="11">
    <source>
        <dbReference type="SMART" id="SM00382"/>
    </source>
</evidence>
<evidence type="ECO:0000256" key="8">
    <source>
        <dbReference type="ARBA" id="ARBA00076818"/>
    </source>
</evidence>
<dbReference type="PANTHER" id="PTHR11669:SF1">
    <property type="entry name" value="REPLICATION FACTOR C SUBUNIT 3"/>
    <property type="match status" value="1"/>
</dbReference>
<keyword evidence="12" id="KW-1185">Reference proteome</keyword>
<dbReference type="InterPro" id="IPR027417">
    <property type="entry name" value="P-loop_NTPase"/>
</dbReference>
<dbReference type="FunFam" id="3.40.50.300:FF:000136">
    <property type="entry name" value="Replication factor C subunit 5"/>
    <property type="match status" value="1"/>
</dbReference>
<evidence type="ECO:0000256" key="5">
    <source>
        <dbReference type="ARBA" id="ARBA00058626"/>
    </source>
</evidence>
<dbReference type="GO" id="GO:0005663">
    <property type="term" value="C:DNA replication factor C complex"/>
    <property type="evidence" value="ECO:0007669"/>
    <property type="project" value="TreeGrafter"/>
</dbReference>
<dbReference type="SUPFAM" id="SSF52540">
    <property type="entry name" value="P-loop containing nucleoside triphosphate hydrolases"/>
    <property type="match status" value="1"/>
</dbReference>
<dbReference type="Pfam" id="PF22534">
    <property type="entry name" value="RFC_C"/>
    <property type="match status" value="1"/>
</dbReference>
<dbReference type="CDD" id="cd00009">
    <property type="entry name" value="AAA"/>
    <property type="match status" value="1"/>
</dbReference>
<dbReference type="GO" id="GO:0003677">
    <property type="term" value="F:DNA binding"/>
    <property type="evidence" value="ECO:0007669"/>
    <property type="project" value="InterPro"/>
</dbReference>
<dbReference type="PANTHER" id="PTHR11669">
    <property type="entry name" value="REPLICATION FACTOR C / DNA POLYMERASE III GAMMA-TAU SUBUNIT"/>
    <property type="match status" value="1"/>
</dbReference>
<dbReference type="Gene3D" id="3.40.50.300">
    <property type="entry name" value="P-loop containing nucleotide triphosphate hydrolases"/>
    <property type="match status" value="1"/>
</dbReference>
<dbReference type="GO" id="GO:0003689">
    <property type="term" value="F:DNA clamp loader activity"/>
    <property type="evidence" value="ECO:0007669"/>
    <property type="project" value="TreeGrafter"/>
</dbReference>
<evidence type="ECO:0000256" key="9">
    <source>
        <dbReference type="ARBA" id="ARBA00079394"/>
    </source>
</evidence>
<evidence type="ECO:0000256" key="2">
    <source>
        <dbReference type="ARBA" id="ARBA00005378"/>
    </source>
</evidence>
<dbReference type="InterPro" id="IPR008921">
    <property type="entry name" value="DNA_pol3_clamp-load_cplx_C"/>
</dbReference>
<evidence type="ECO:0000256" key="3">
    <source>
        <dbReference type="ARBA" id="ARBA00022705"/>
    </source>
</evidence>
<dbReference type="Gene3D" id="1.10.8.60">
    <property type="match status" value="1"/>
</dbReference>
<dbReference type="Proteomes" id="UP000694867">
    <property type="component" value="Unplaced"/>
</dbReference>
<dbReference type="GeneID" id="100901447"/>
<proteinExistence type="inferred from homology"/>
<dbReference type="KEGG" id="goe:100901447"/>
<dbReference type="GO" id="GO:0006281">
    <property type="term" value="P:DNA repair"/>
    <property type="evidence" value="ECO:0007669"/>
    <property type="project" value="UniProtKB-ARBA"/>
</dbReference>
<evidence type="ECO:0000256" key="4">
    <source>
        <dbReference type="ARBA" id="ARBA00023242"/>
    </source>
</evidence>
<comment type="similarity">
    <text evidence="2">Belongs to the activator 1 small subunits family.</text>
</comment>
<dbReference type="InterPro" id="IPR003593">
    <property type="entry name" value="AAA+_ATPase"/>
</dbReference>
<name>A0AAJ6VXQ7_9ACAR</name>
<gene>
    <name evidence="13" type="primary">LOC100901447</name>
</gene>
<dbReference type="FunFam" id="1.20.272.10:FF:000002">
    <property type="entry name" value="Replication factor C subunit 3"/>
    <property type="match status" value="1"/>
</dbReference>
<dbReference type="InterPro" id="IPR050238">
    <property type="entry name" value="DNA_Rep/Repair_Clamp_Loader"/>
</dbReference>
<dbReference type="RefSeq" id="XP_003743163.1">
    <property type="nucleotide sequence ID" value="XM_003743115.2"/>
</dbReference>
<evidence type="ECO:0000256" key="7">
    <source>
        <dbReference type="ARBA" id="ARBA00070184"/>
    </source>
</evidence>
<dbReference type="GO" id="GO:0005634">
    <property type="term" value="C:nucleus"/>
    <property type="evidence" value="ECO:0007669"/>
    <property type="project" value="UniProtKB-SubCell"/>
</dbReference>
<dbReference type="SMART" id="SM00382">
    <property type="entry name" value="AAA"/>
    <property type="match status" value="1"/>
</dbReference>
<reference evidence="13" key="1">
    <citation type="submission" date="2025-08" db="UniProtKB">
        <authorList>
            <consortium name="RefSeq"/>
        </authorList>
    </citation>
    <scope>IDENTIFICATION</scope>
</reference>
<dbReference type="CTD" id="34550"/>